<dbReference type="InterPro" id="IPR018060">
    <property type="entry name" value="HTH_AraC"/>
</dbReference>
<keyword evidence="1" id="KW-0805">Transcription regulation</keyword>
<dbReference type="Gene3D" id="1.10.10.60">
    <property type="entry name" value="Homeodomain-like"/>
    <property type="match status" value="2"/>
</dbReference>
<dbReference type="PRINTS" id="PR00032">
    <property type="entry name" value="HTHARAC"/>
</dbReference>
<accession>A0A918AV29</accession>
<dbReference type="GO" id="GO:0003700">
    <property type="term" value="F:DNA-binding transcription factor activity"/>
    <property type="evidence" value="ECO:0007669"/>
    <property type="project" value="InterPro"/>
</dbReference>
<dbReference type="Pfam" id="PF12833">
    <property type="entry name" value="HTH_18"/>
    <property type="match status" value="1"/>
</dbReference>
<keyword evidence="2" id="KW-0238">DNA-binding</keyword>
<evidence type="ECO:0000256" key="2">
    <source>
        <dbReference type="ARBA" id="ARBA00023125"/>
    </source>
</evidence>
<organism evidence="5 6">
    <name type="scientific">Saccharothrix coeruleofusca</name>
    <dbReference type="NCBI Taxonomy" id="33919"/>
    <lineage>
        <taxon>Bacteria</taxon>
        <taxon>Bacillati</taxon>
        <taxon>Actinomycetota</taxon>
        <taxon>Actinomycetes</taxon>
        <taxon>Pseudonocardiales</taxon>
        <taxon>Pseudonocardiaceae</taxon>
        <taxon>Saccharothrix</taxon>
    </lineage>
</organism>
<evidence type="ECO:0000256" key="3">
    <source>
        <dbReference type="ARBA" id="ARBA00023163"/>
    </source>
</evidence>
<evidence type="ECO:0000313" key="6">
    <source>
        <dbReference type="Proteomes" id="UP000639606"/>
    </source>
</evidence>
<proteinExistence type="predicted"/>
<dbReference type="PANTHER" id="PTHR46796:SF6">
    <property type="entry name" value="ARAC SUBFAMILY"/>
    <property type="match status" value="1"/>
</dbReference>
<dbReference type="InterPro" id="IPR018062">
    <property type="entry name" value="HTH_AraC-typ_CS"/>
</dbReference>
<dbReference type="InterPro" id="IPR020449">
    <property type="entry name" value="Tscrpt_reg_AraC-type_HTH"/>
</dbReference>
<reference evidence="5" key="1">
    <citation type="journal article" date="2014" name="Int. J. Syst. Evol. Microbiol.">
        <title>Complete genome sequence of Corynebacterium casei LMG S-19264T (=DSM 44701T), isolated from a smear-ripened cheese.</title>
        <authorList>
            <consortium name="US DOE Joint Genome Institute (JGI-PGF)"/>
            <person name="Walter F."/>
            <person name="Albersmeier A."/>
            <person name="Kalinowski J."/>
            <person name="Ruckert C."/>
        </authorList>
    </citation>
    <scope>NUCLEOTIDE SEQUENCE</scope>
    <source>
        <strain evidence="5">JCM 3313</strain>
    </source>
</reference>
<protein>
    <recommendedName>
        <fullName evidence="4">HTH araC/xylS-type domain-containing protein</fullName>
    </recommendedName>
</protein>
<dbReference type="AlphaFoldDB" id="A0A918AV29"/>
<dbReference type="PROSITE" id="PS00041">
    <property type="entry name" value="HTH_ARAC_FAMILY_1"/>
    <property type="match status" value="1"/>
</dbReference>
<dbReference type="GO" id="GO:0043565">
    <property type="term" value="F:sequence-specific DNA binding"/>
    <property type="evidence" value="ECO:0007669"/>
    <property type="project" value="InterPro"/>
</dbReference>
<dbReference type="Proteomes" id="UP000639606">
    <property type="component" value="Unassembled WGS sequence"/>
</dbReference>
<feature type="domain" description="HTH araC/xylS-type" evidence="4">
    <location>
        <begin position="166"/>
        <end position="264"/>
    </location>
</feature>
<sequence length="271" mass="29898">MTAERQAAPVGRKSLLYRVSDEWLAIITPLSGACQVECWDGSCWQHSTVMQGEVCRIAPGSLVRVRRVPPRNSPFELGYVRLPTGIFERFARTGCADAVQEILALNALRSLDTHLASVLSALVRAKENGAGDYYAYSASLYLVTCLISPHTAEPQSAGGLSPAQLLTVVDYMKDNLQENITLDQLAGAAGVSRYHFLRQFSESTGETPLQYLTRMRVSTARHLLAVDAEPISQVGRRCGFQTPENFARVFRKWVGCSPSQYRKRAQENAGD</sequence>
<name>A0A918AV29_9PSEU</name>
<dbReference type="SMART" id="SM00342">
    <property type="entry name" value="HTH_ARAC"/>
    <property type="match status" value="1"/>
</dbReference>
<comment type="caution">
    <text evidence="5">The sequence shown here is derived from an EMBL/GenBank/DDBJ whole genome shotgun (WGS) entry which is preliminary data.</text>
</comment>
<reference evidence="5" key="2">
    <citation type="submission" date="2020-09" db="EMBL/GenBank/DDBJ databases">
        <authorList>
            <person name="Sun Q."/>
            <person name="Ohkuma M."/>
        </authorList>
    </citation>
    <scope>NUCLEOTIDE SEQUENCE</scope>
    <source>
        <strain evidence="5">JCM 3313</strain>
    </source>
</reference>
<dbReference type="SUPFAM" id="SSF46689">
    <property type="entry name" value="Homeodomain-like"/>
    <property type="match status" value="2"/>
</dbReference>
<evidence type="ECO:0000313" key="5">
    <source>
        <dbReference type="EMBL" id="GGP79318.1"/>
    </source>
</evidence>
<keyword evidence="3" id="KW-0804">Transcription</keyword>
<dbReference type="PROSITE" id="PS51257">
    <property type="entry name" value="PROKAR_LIPOPROTEIN"/>
    <property type="match status" value="1"/>
</dbReference>
<dbReference type="EMBL" id="BMRG01000019">
    <property type="protein sequence ID" value="GGP79318.1"/>
    <property type="molecule type" value="Genomic_DNA"/>
</dbReference>
<dbReference type="InterPro" id="IPR050204">
    <property type="entry name" value="AraC_XylS_family_regulators"/>
</dbReference>
<evidence type="ECO:0000256" key="1">
    <source>
        <dbReference type="ARBA" id="ARBA00023015"/>
    </source>
</evidence>
<dbReference type="PROSITE" id="PS01124">
    <property type="entry name" value="HTH_ARAC_FAMILY_2"/>
    <property type="match status" value="1"/>
</dbReference>
<evidence type="ECO:0000259" key="4">
    <source>
        <dbReference type="PROSITE" id="PS01124"/>
    </source>
</evidence>
<gene>
    <name evidence="5" type="ORF">GCM10010185_61490</name>
</gene>
<dbReference type="PANTHER" id="PTHR46796">
    <property type="entry name" value="HTH-TYPE TRANSCRIPTIONAL ACTIVATOR RHAS-RELATED"/>
    <property type="match status" value="1"/>
</dbReference>
<keyword evidence="6" id="KW-1185">Reference proteome</keyword>
<dbReference type="InterPro" id="IPR009057">
    <property type="entry name" value="Homeodomain-like_sf"/>
</dbReference>